<evidence type="ECO:0000313" key="3">
    <source>
        <dbReference type="Proteomes" id="UP000518266"/>
    </source>
</evidence>
<sequence>MSWKCCHDPPPRRLGGGTFLHERLCSHGAECRRGRWDTVTVSVNFLFLIPAPKASWTPEAPRHFEESQWGPEKRASEERKAHGPCERAGVSVSLFVFSGSQSLTSNP</sequence>
<evidence type="ECO:0000313" key="2">
    <source>
        <dbReference type="EMBL" id="KAF3857213.1"/>
    </source>
</evidence>
<name>A0A7J5Z6R0_DISMA</name>
<feature type="region of interest" description="Disordered" evidence="1">
    <location>
        <begin position="58"/>
        <end position="84"/>
    </location>
</feature>
<dbReference type="AlphaFoldDB" id="A0A7J5Z6R0"/>
<proteinExistence type="predicted"/>
<dbReference type="EMBL" id="JAAKFY010000005">
    <property type="protein sequence ID" value="KAF3857213.1"/>
    <property type="molecule type" value="Genomic_DNA"/>
</dbReference>
<organism evidence="2 3">
    <name type="scientific">Dissostichus mawsoni</name>
    <name type="common">Antarctic cod</name>
    <dbReference type="NCBI Taxonomy" id="36200"/>
    <lineage>
        <taxon>Eukaryota</taxon>
        <taxon>Metazoa</taxon>
        <taxon>Chordata</taxon>
        <taxon>Craniata</taxon>
        <taxon>Vertebrata</taxon>
        <taxon>Euteleostomi</taxon>
        <taxon>Actinopterygii</taxon>
        <taxon>Neopterygii</taxon>
        <taxon>Teleostei</taxon>
        <taxon>Neoteleostei</taxon>
        <taxon>Acanthomorphata</taxon>
        <taxon>Eupercaria</taxon>
        <taxon>Perciformes</taxon>
        <taxon>Notothenioidei</taxon>
        <taxon>Nototheniidae</taxon>
        <taxon>Dissostichus</taxon>
    </lineage>
</organism>
<protein>
    <submittedName>
        <fullName evidence="2">Uncharacterized protein</fullName>
    </submittedName>
</protein>
<dbReference type="OrthoDB" id="10550992at2759"/>
<keyword evidence="3" id="KW-1185">Reference proteome</keyword>
<gene>
    <name evidence="2" type="ORF">F7725_009072</name>
</gene>
<reference evidence="2 3" key="1">
    <citation type="submission" date="2020-03" db="EMBL/GenBank/DDBJ databases">
        <title>Dissostichus mawsoni Genome sequencing and assembly.</title>
        <authorList>
            <person name="Park H."/>
        </authorList>
    </citation>
    <scope>NUCLEOTIDE SEQUENCE [LARGE SCALE GENOMIC DNA]</scope>
    <source>
        <strain evidence="2">DM0001</strain>
        <tissue evidence="2">Muscle</tissue>
    </source>
</reference>
<comment type="caution">
    <text evidence="2">The sequence shown here is derived from an EMBL/GenBank/DDBJ whole genome shotgun (WGS) entry which is preliminary data.</text>
</comment>
<accession>A0A7J5Z6R0</accession>
<evidence type="ECO:0000256" key="1">
    <source>
        <dbReference type="SAM" id="MobiDB-lite"/>
    </source>
</evidence>
<dbReference type="Proteomes" id="UP000518266">
    <property type="component" value="Unassembled WGS sequence"/>
</dbReference>
<feature type="compositionally biased region" description="Basic and acidic residues" evidence="1">
    <location>
        <begin position="60"/>
        <end position="84"/>
    </location>
</feature>